<evidence type="ECO:0000313" key="1">
    <source>
        <dbReference type="EMBL" id="JAD80843.1"/>
    </source>
</evidence>
<accession>A0A0A9D2C7</accession>
<reference evidence="1" key="1">
    <citation type="submission" date="2014-09" db="EMBL/GenBank/DDBJ databases">
        <authorList>
            <person name="Magalhaes I.L.F."/>
            <person name="Oliveira U."/>
            <person name="Santos F.R."/>
            <person name="Vidigal T.H.D.A."/>
            <person name="Brescovit A.D."/>
            <person name="Santos A.J."/>
        </authorList>
    </citation>
    <scope>NUCLEOTIDE SEQUENCE</scope>
    <source>
        <tissue evidence="1">Shoot tissue taken approximately 20 cm above the soil surface</tissue>
    </source>
</reference>
<dbReference type="AlphaFoldDB" id="A0A0A9D2C7"/>
<reference evidence="1" key="2">
    <citation type="journal article" date="2015" name="Data Brief">
        <title>Shoot transcriptome of the giant reed, Arundo donax.</title>
        <authorList>
            <person name="Barrero R.A."/>
            <person name="Guerrero F.D."/>
            <person name="Moolhuijzen P."/>
            <person name="Goolsby J.A."/>
            <person name="Tidwell J."/>
            <person name="Bellgard S.E."/>
            <person name="Bellgard M.I."/>
        </authorList>
    </citation>
    <scope>NUCLEOTIDE SEQUENCE</scope>
    <source>
        <tissue evidence="1">Shoot tissue taken approximately 20 cm above the soil surface</tissue>
    </source>
</reference>
<proteinExistence type="predicted"/>
<protein>
    <submittedName>
        <fullName evidence="1">Uncharacterized protein</fullName>
    </submittedName>
</protein>
<sequence length="56" mass="6148">MYSTVSNVCLLLLPNPLGERNASIHCRQLQINKVSSIPPRHMPTDLKMTSALSLAS</sequence>
<dbReference type="EMBL" id="GBRH01217052">
    <property type="protein sequence ID" value="JAD80843.1"/>
    <property type="molecule type" value="Transcribed_RNA"/>
</dbReference>
<organism evidence="1">
    <name type="scientific">Arundo donax</name>
    <name type="common">Giant reed</name>
    <name type="synonym">Donax arundinaceus</name>
    <dbReference type="NCBI Taxonomy" id="35708"/>
    <lineage>
        <taxon>Eukaryota</taxon>
        <taxon>Viridiplantae</taxon>
        <taxon>Streptophyta</taxon>
        <taxon>Embryophyta</taxon>
        <taxon>Tracheophyta</taxon>
        <taxon>Spermatophyta</taxon>
        <taxon>Magnoliopsida</taxon>
        <taxon>Liliopsida</taxon>
        <taxon>Poales</taxon>
        <taxon>Poaceae</taxon>
        <taxon>PACMAD clade</taxon>
        <taxon>Arundinoideae</taxon>
        <taxon>Arundineae</taxon>
        <taxon>Arundo</taxon>
    </lineage>
</organism>
<name>A0A0A9D2C7_ARUDO</name>